<evidence type="ECO:0000313" key="6">
    <source>
        <dbReference type="Proteomes" id="UP000293073"/>
    </source>
</evidence>
<accession>A0A256J4H5</accession>
<reference evidence="3" key="3">
    <citation type="journal article" date="2019" name="Microbiol. Resour. Announc.">
        <title>Complete Genome Sequence of Halorubrum ezzemoulense Strain Fb21.</title>
        <authorList>
            <person name="Feng Y."/>
            <person name="Louyakis A.S."/>
            <person name="Makkay A.M."/>
            <person name="Guerrero R.O."/>
            <person name="Papke R.T."/>
            <person name="Gogarten J.P."/>
        </authorList>
    </citation>
    <scope>NUCLEOTIDE SEQUENCE</scope>
    <source>
        <strain evidence="3">Fb21</strain>
        <plasmid evidence="3">megaplasmid</plasmid>
    </source>
</reference>
<dbReference type="AlphaFoldDB" id="A0A256J4H5"/>
<proteinExistence type="predicted"/>
<dbReference type="Proteomes" id="UP000216409">
    <property type="component" value="Unassembled WGS sequence"/>
</dbReference>
<dbReference type="EMBL" id="NHOW01000041">
    <property type="protein sequence ID" value="OYR63227.1"/>
    <property type="molecule type" value="Genomic_DNA"/>
</dbReference>
<dbReference type="EMBL" id="NHPB01000085">
    <property type="protein sequence ID" value="OYR68826.1"/>
    <property type="molecule type" value="Genomic_DNA"/>
</dbReference>
<gene>
    <name evidence="2" type="ORF">DJ78_12535</name>
    <name evidence="1" type="ORF">DJ83_03220</name>
    <name evidence="3" type="ORF">EO776_16585</name>
</gene>
<protein>
    <submittedName>
        <fullName evidence="1">Uncharacterized protein</fullName>
    </submittedName>
</protein>
<dbReference type="OrthoDB" id="346121at2157"/>
<reference evidence="1" key="2">
    <citation type="submission" date="2017-05" db="EMBL/GenBank/DDBJ databases">
        <authorList>
            <person name="Song R."/>
            <person name="Chenine A.L."/>
            <person name="Ruprecht R.M."/>
        </authorList>
    </citation>
    <scope>NUCLEOTIDE SEQUENCE</scope>
    <source>
        <strain evidence="2">G37</strain>
        <strain evidence="1">LD3</strain>
    </source>
</reference>
<geneLocation type="plasmid" evidence="3">
    <name>megaplasmid</name>
</geneLocation>
<evidence type="ECO:0000313" key="3">
    <source>
        <dbReference type="EMBL" id="QAY21595.1"/>
    </source>
</evidence>
<sequence length="180" mass="20796">MDRTTKDRVLTVLDECDIDLPEDGLTLEKIRERAFRFQFEADDMLSLQIERHPTVYLSDMGVPGVDASPARFHVVTEYQLDLNDETWHIEELSSTFEYEPWLVLEAELGAGGPHEMIQKGIEDVRAADDPEDTFEDVFGSWIDHWEEKFDELDGRNVPEEDKEAILDLLVGELKERAKLD</sequence>
<reference evidence="4 5" key="1">
    <citation type="journal article" date="2014" name="Front. Microbiol.">
        <title>Population and genomic analysis of the genus Halorubrum.</title>
        <authorList>
            <person name="Fullmer M.S."/>
            <person name="Soucy S.M."/>
            <person name="Swithers K.S."/>
            <person name="Makkay A.M."/>
            <person name="Wheeler R."/>
            <person name="Ventosa A."/>
            <person name="Gogarten J.P."/>
            <person name="Papke R.T."/>
        </authorList>
    </citation>
    <scope>NUCLEOTIDE SEQUENCE [LARGE SCALE GENOMIC DNA]</scope>
    <source>
        <strain evidence="2 5">G37</strain>
        <strain evidence="1 4">LD3</strain>
    </source>
</reference>
<reference evidence="6" key="4">
    <citation type="submission" date="2019-01" db="EMBL/GenBank/DDBJ databases">
        <title>Complete genome of Halorubrum ezzemoulense strain FB21.</title>
        <authorList>
            <person name="Feng Y."/>
            <person name="Louyakis A.S."/>
            <person name="Papke R.T."/>
            <person name="Gogarten J.P."/>
        </authorList>
    </citation>
    <scope>NUCLEOTIDE SEQUENCE [LARGE SCALE GENOMIC DNA]</scope>
    <source>
        <strain evidence="6">Fb21</strain>
        <plasmid evidence="6">megaPlasmid</plasmid>
    </source>
</reference>
<dbReference type="EMBL" id="CP034941">
    <property type="protein sequence ID" value="QAY21595.1"/>
    <property type="molecule type" value="Genomic_DNA"/>
</dbReference>
<geneLocation type="plasmid" evidence="6">
    <name>megaPlasmid</name>
</geneLocation>
<dbReference type="Proteomes" id="UP000216758">
    <property type="component" value="Unassembled WGS sequence"/>
</dbReference>
<dbReference type="RefSeq" id="WP_094520270.1">
    <property type="nucleotide sequence ID" value="NZ_CP034941.1"/>
</dbReference>
<evidence type="ECO:0000313" key="2">
    <source>
        <dbReference type="EMBL" id="OYR68826.1"/>
    </source>
</evidence>
<dbReference type="Proteomes" id="UP000293073">
    <property type="component" value="Plasmid megaplasmid"/>
</dbReference>
<evidence type="ECO:0000313" key="5">
    <source>
        <dbReference type="Proteomes" id="UP000216758"/>
    </source>
</evidence>
<name>A0A256J4H5_HALEZ</name>
<dbReference type="GeneID" id="301361468"/>
<organism evidence="1 4">
    <name type="scientific">Halorubrum ezzemoulense</name>
    <name type="common">Halorubrum chaoviator</name>
    <dbReference type="NCBI Taxonomy" id="337243"/>
    <lineage>
        <taxon>Archaea</taxon>
        <taxon>Methanobacteriati</taxon>
        <taxon>Methanobacteriota</taxon>
        <taxon>Stenosarchaea group</taxon>
        <taxon>Halobacteria</taxon>
        <taxon>Halobacteriales</taxon>
        <taxon>Haloferacaceae</taxon>
        <taxon>Halorubrum</taxon>
    </lineage>
</organism>
<keyword evidence="3" id="KW-0614">Plasmid</keyword>
<evidence type="ECO:0000313" key="1">
    <source>
        <dbReference type="EMBL" id="OYR63227.1"/>
    </source>
</evidence>
<evidence type="ECO:0000313" key="4">
    <source>
        <dbReference type="Proteomes" id="UP000216409"/>
    </source>
</evidence>
<dbReference type="KEGG" id="hezz:EO776_16585"/>